<reference evidence="1" key="1">
    <citation type="journal article" date="2015" name="Nature">
        <title>Complex archaea that bridge the gap between prokaryotes and eukaryotes.</title>
        <authorList>
            <person name="Spang A."/>
            <person name="Saw J.H."/>
            <person name="Jorgensen S.L."/>
            <person name="Zaremba-Niedzwiedzka K."/>
            <person name="Martijn J."/>
            <person name="Lind A.E."/>
            <person name="van Eijk R."/>
            <person name="Schleper C."/>
            <person name="Guy L."/>
            <person name="Ettema T.J."/>
        </authorList>
    </citation>
    <scope>NUCLEOTIDE SEQUENCE</scope>
</reference>
<gene>
    <name evidence="1" type="ORF">LCGC14_2498070</name>
</gene>
<organism evidence="1">
    <name type="scientific">marine sediment metagenome</name>
    <dbReference type="NCBI Taxonomy" id="412755"/>
    <lineage>
        <taxon>unclassified sequences</taxon>
        <taxon>metagenomes</taxon>
        <taxon>ecological metagenomes</taxon>
    </lineage>
</organism>
<name>A0A0F9B2Q0_9ZZZZ</name>
<evidence type="ECO:0000313" key="1">
    <source>
        <dbReference type="EMBL" id="KKL16189.1"/>
    </source>
</evidence>
<dbReference type="EMBL" id="LAZR01039765">
    <property type="protein sequence ID" value="KKL16189.1"/>
    <property type="molecule type" value="Genomic_DNA"/>
</dbReference>
<proteinExistence type="predicted"/>
<dbReference type="AlphaFoldDB" id="A0A0F9B2Q0"/>
<comment type="caution">
    <text evidence="1">The sequence shown here is derived from an EMBL/GenBank/DDBJ whole genome shotgun (WGS) entry which is preliminary data.</text>
</comment>
<protein>
    <submittedName>
        <fullName evidence="1">Uncharacterized protein</fullName>
    </submittedName>
</protein>
<accession>A0A0F9B2Q0</accession>
<sequence length="126" mass="13945">MSVNAYKQFWYGSEPVGDVDFASVNLEDSAAAKIVVETEEGAAGTTVTLELDGNLVLMLTADMDDRLPMLRRILQKTADILTQHQATVEEKWGALEDEPLLVEAEFLIKPAIPDWKKKLIALVEEA</sequence>